<keyword evidence="6" id="KW-1185">Reference proteome</keyword>
<dbReference type="InterPro" id="IPR009057">
    <property type="entry name" value="Homeodomain-like_sf"/>
</dbReference>
<dbReference type="OrthoDB" id="1372329at2"/>
<accession>A0A379MRA5</accession>
<name>A0A379MRA5_9BACT</name>
<dbReference type="AlphaFoldDB" id="A0A379MRA5"/>
<sequence>MKQNNSERVLLQKTFIAGTYNLTHTTNRLWKLEGGAIFICRQGTASVNIDLKDYEIGPETEVVLLPKTIFRINRISDDFTISLFGFPLNMFHEASFRMEPGFFGFLKEHPCYVPPKENTGAANGMMQTTEAVYSDKQNRYRDLIAKNQLRCFLLDIYDKSYRFFGRQQIEGSNRQDELFKKFMTLVHEYSSSEREVSFYADKLCISTKYLTSICRHVSGASAKMIIDNFALLEIKVLLQSTELSIQEISDRLNFPDQSYMGRYFKRHEGISPKEYRAGGHFES</sequence>
<keyword evidence="3" id="KW-0804">Transcription</keyword>
<dbReference type="RefSeq" id="WP_027290579.1">
    <property type="nucleotide sequence ID" value="NZ_CALVFX010000002.1"/>
</dbReference>
<dbReference type="SMART" id="SM00342">
    <property type="entry name" value="HTH_ARAC"/>
    <property type="match status" value="1"/>
</dbReference>
<dbReference type="Proteomes" id="UP000255233">
    <property type="component" value="Unassembled WGS sequence"/>
</dbReference>
<keyword evidence="2" id="KW-0238">DNA-binding</keyword>
<keyword evidence="1" id="KW-0805">Transcription regulation</keyword>
<dbReference type="STRING" id="880526.GCA_000427365_00808"/>
<evidence type="ECO:0000313" key="6">
    <source>
        <dbReference type="Proteomes" id="UP000255233"/>
    </source>
</evidence>
<proteinExistence type="predicted"/>
<evidence type="ECO:0000256" key="3">
    <source>
        <dbReference type="ARBA" id="ARBA00023163"/>
    </source>
</evidence>
<dbReference type="PROSITE" id="PS01124">
    <property type="entry name" value="HTH_ARAC_FAMILY_2"/>
    <property type="match status" value="1"/>
</dbReference>
<dbReference type="Pfam" id="PF12833">
    <property type="entry name" value="HTH_18"/>
    <property type="match status" value="1"/>
</dbReference>
<evidence type="ECO:0000256" key="1">
    <source>
        <dbReference type="ARBA" id="ARBA00023015"/>
    </source>
</evidence>
<dbReference type="SUPFAM" id="SSF46689">
    <property type="entry name" value="Homeodomain-like"/>
    <property type="match status" value="1"/>
</dbReference>
<dbReference type="Gene3D" id="1.10.10.60">
    <property type="entry name" value="Homeodomain-like"/>
    <property type="match status" value="1"/>
</dbReference>
<organism evidence="5 6">
    <name type="scientific">Rikenella microfusus</name>
    <dbReference type="NCBI Taxonomy" id="28139"/>
    <lineage>
        <taxon>Bacteria</taxon>
        <taxon>Pseudomonadati</taxon>
        <taxon>Bacteroidota</taxon>
        <taxon>Bacteroidia</taxon>
        <taxon>Bacteroidales</taxon>
        <taxon>Rikenellaceae</taxon>
        <taxon>Rikenella</taxon>
    </lineage>
</organism>
<dbReference type="EMBL" id="UGVL01000001">
    <property type="protein sequence ID" value="SUE33430.1"/>
    <property type="molecule type" value="Genomic_DNA"/>
</dbReference>
<feature type="domain" description="HTH araC/xylS-type" evidence="4">
    <location>
        <begin position="180"/>
        <end position="278"/>
    </location>
</feature>
<dbReference type="PANTHER" id="PTHR43280:SF32">
    <property type="entry name" value="TRANSCRIPTIONAL REGULATORY PROTEIN"/>
    <property type="match status" value="1"/>
</dbReference>
<reference evidence="5 6" key="1">
    <citation type="submission" date="2018-06" db="EMBL/GenBank/DDBJ databases">
        <authorList>
            <consortium name="Pathogen Informatics"/>
            <person name="Doyle S."/>
        </authorList>
    </citation>
    <scope>NUCLEOTIDE SEQUENCE [LARGE SCALE GENOMIC DNA]</scope>
    <source>
        <strain evidence="5 6">NCTC11190</strain>
    </source>
</reference>
<dbReference type="PANTHER" id="PTHR43280">
    <property type="entry name" value="ARAC-FAMILY TRANSCRIPTIONAL REGULATOR"/>
    <property type="match status" value="1"/>
</dbReference>
<dbReference type="GO" id="GO:0003700">
    <property type="term" value="F:DNA-binding transcription factor activity"/>
    <property type="evidence" value="ECO:0007669"/>
    <property type="project" value="InterPro"/>
</dbReference>
<dbReference type="GO" id="GO:0043565">
    <property type="term" value="F:sequence-specific DNA binding"/>
    <property type="evidence" value="ECO:0007669"/>
    <property type="project" value="InterPro"/>
</dbReference>
<evidence type="ECO:0000256" key="2">
    <source>
        <dbReference type="ARBA" id="ARBA00023125"/>
    </source>
</evidence>
<evidence type="ECO:0000259" key="4">
    <source>
        <dbReference type="PROSITE" id="PS01124"/>
    </source>
</evidence>
<gene>
    <name evidence="5" type="primary">araC_1</name>
    <name evidence="5" type="ORF">NCTC11190_00638</name>
</gene>
<dbReference type="InterPro" id="IPR018060">
    <property type="entry name" value="HTH_AraC"/>
</dbReference>
<protein>
    <submittedName>
        <fullName evidence="5">Arabinose operon regulatory protein</fullName>
    </submittedName>
</protein>
<evidence type="ECO:0000313" key="5">
    <source>
        <dbReference type="EMBL" id="SUE33430.1"/>
    </source>
</evidence>